<proteinExistence type="predicted"/>
<accession>A0A6J2XHJ8</accession>
<evidence type="ECO:0000256" key="1">
    <source>
        <dbReference type="SAM" id="Coils"/>
    </source>
</evidence>
<organism evidence="2 3">
    <name type="scientific">Sitophilus oryzae</name>
    <name type="common">Rice weevil</name>
    <name type="synonym">Curculio oryzae</name>
    <dbReference type="NCBI Taxonomy" id="7048"/>
    <lineage>
        <taxon>Eukaryota</taxon>
        <taxon>Metazoa</taxon>
        <taxon>Ecdysozoa</taxon>
        <taxon>Arthropoda</taxon>
        <taxon>Hexapoda</taxon>
        <taxon>Insecta</taxon>
        <taxon>Pterygota</taxon>
        <taxon>Neoptera</taxon>
        <taxon>Endopterygota</taxon>
        <taxon>Coleoptera</taxon>
        <taxon>Polyphaga</taxon>
        <taxon>Cucujiformia</taxon>
        <taxon>Curculionidae</taxon>
        <taxon>Dryophthorinae</taxon>
        <taxon>Sitophilus</taxon>
    </lineage>
</organism>
<evidence type="ECO:0000313" key="2">
    <source>
        <dbReference type="Proteomes" id="UP000504635"/>
    </source>
</evidence>
<dbReference type="GeneID" id="115878156"/>
<sequence length="346" mass="40159">MISSQEEMENSITCIENLFRNKSLEEENYSLLSDFKGFLSDELTFQAKNEETLKENINTLQAMNNNDIKNKYKELQEKFQTSQNYFNKIKKEMSDFAYKSNAEKNILQAKYEQKRQEISLEYNNRITALLKDLEKNKIANMNAEKSLRDEISLEKATKNIRLNNLKVGLQKQILELNNVLTNVRSEHKDLLKELTSLKEEQNTNTADYKKNAVLEFNTPNTELNRNYNTPICNQYSYPKTYTPVIQHEDNVINIQSTGNISSHSIKPYQSNNKNYVSNNPSKMYTPKNHDSNIYDLSCDGDGENVNKNDSISSTNSSKNNKENIIQRKPVLFGNNKGSKRFCNFKK</sequence>
<reference evidence="3" key="1">
    <citation type="submission" date="2025-08" db="UniProtKB">
        <authorList>
            <consortium name="RefSeq"/>
        </authorList>
    </citation>
    <scope>IDENTIFICATION</scope>
    <source>
        <tissue evidence="3">Gonads</tissue>
    </source>
</reference>
<keyword evidence="1" id="KW-0175">Coiled coil</keyword>
<name>A0A6J2XHJ8_SITOR</name>
<dbReference type="KEGG" id="soy:115878156"/>
<dbReference type="InParanoid" id="A0A6J2XHJ8"/>
<evidence type="ECO:0000313" key="3">
    <source>
        <dbReference type="RefSeq" id="XP_030750400.1"/>
    </source>
</evidence>
<keyword evidence="2" id="KW-1185">Reference proteome</keyword>
<dbReference type="RefSeq" id="XP_030750400.1">
    <property type="nucleotide sequence ID" value="XM_030894540.1"/>
</dbReference>
<protein>
    <submittedName>
        <fullName evidence="3">Coiled-coil domain-containing protein PF11_0455-like</fullName>
    </submittedName>
</protein>
<dbReference type="Proteomes" id="UP000504635">
    <property type="component" value="Unplaced"/>
</dbReference>
<gene>
    <name evidence="3" type="primary">LOC115878156</name>
</gene>
<dbReference type="AlphaFoldDB" id="A0A6J2XHJ8"/>
<feature type="coiled-coil region" evidence="1">
    <location>
        <begin position="173"/>
        <end position="211"/>
    </location>
</feature>